<dbReference type="InterPro" id="IPR000120">
    <property type="entry name" value="Amidase"/>
</dbReference>
<dbReference type="PANTHER" id="PTHR11895:SF7">
    <property type="entry name" value="GLUTAMYL-TRNA(GLN) AMIDOTRANSFERASE SUBUNIT A, MITOCHONDRIAL"/>
    <property type="match status" value="1"/>
</dbReference>
<reference evidence="3 4" key="1">
    <citation type="submission" date="2018-03" db="EMBL/GenBank/DDBJ databases">
        <title>Alkalicoccus saliphilus sp. nov., isolated from a mineral pool.</title>
        <authorList>
            <person name="Zhao B."/>
        </authorList>
    </citation>
    <scope>NUCLEOTIDE SEQUENCE [LARGE SCALE GENOMIC DNA]</scope>
    <source>
        <strain evidence="3 4">6AG</strain>
    </source>
</reference>
<dbReference type="GO" id="GO:0003824">
    <property type="term" value="F:catalytic activity"/>
    <property type="evidence" value="ECO:0007669"/>
    <property type="project" value="InterPro"/>
</dbReference>
<sequence length="500" mass="54582">MKDFPYETYDATDLAQLIRSKEVTKKEVLFEAIARIEGFNPTLNAVVDKFYEKAVDTSESSLGEGPFAGVPMLLKSITQEAAGEKMTEGSRALEHYRAEQDATYTKLLKQAGLNMIGFTNVPEFALLGVTEPTLYGPARNPWDITVTPGGSSGGSAAAVASGMVPVAGANDGGGSIRIPAGYCGLFGLKPTRGRTPSGPERGRVWQGASSEHVLTKTVRDSAACLDILNVEEKTRAFHAPPFNGRYVDQLEKPLTKPLKIAFSTASPIGTPVDSACRQAVLHTAKWLEEEGHHVEEMPAPVDGQSIAQSYMTLYFGEAAAKIKELEIRHGKKTAPAEVEPVTRLLGMLGKAISAEEFVWRMRTWDEAAIRMEAFHETYDLYMTPVNAMLQAEIGELDLTKKEELLIQLVSKLDAGKTLLKSGMTDQLIQQSLERTPFTQLANLTGQPAMSVPLYETAGNLPVGVQFMGARGREDLLFQMAASLEQSDLWIDVHNNPFMRL</sequence>
<dbReference type="InterPro" id="IPR036928">
    <property type="entry name" value="AS_sf"/>
</dbReference>
<evidence type="ECO:0000256" key="1">
    <source>
        <dbReference type="ARBA" id="ARBA00009199"/>
    </source>
</evidence>
<proteinExistence type="inferred from homology"/>
<dbReference type="InterPro" id="IPR023631">
    <property type="entry name" value="Amidase_dom"/>
</dbReference>
<feature type="domain" description="Amidase" evidence="2">
    <location>
        <begin position="27"/>
        <end position="476"/>
    </location>
</feature>
<comment type="similarity">
    <text evidence="1">Belongs to the amidase family.</text>
</comment>
<dbReference type="OrthoDB" id="9811471at2"/>
<accession>A0A2T4U4D2</accession>
<dbReference type="Pfam" id="PF01425">
    <property type="entry name" value="Amidase"/>
    <property type="match status" value="1"/>
</dbReference>
<evidence type="ECO:0000313" key="4">
    <source>
        <dbReference type="Proteomes" id="UP000240509"/>
    </source>
</evidence>
<comment type="caution">
    <text evidence="3">The sequence shown here is derived from an EMBL/GenBank/DDBJ whole genome shotgun (WGS) entry which is preliminary data.</text>
</comment>
<dbReference type="EMBL" id="PZJJ01000022">
    <property type="protein sequence ID" value="PTL38215.1"/>
    <property type="molecule type" value="Genomic_DNA"/>
</dbReference>
<evidence type="ECO:0000259" key="2">
    <source>
        <dbReference type="Pfam" id="PF01425"/>
    </source>
</evidence>
<organism evidence="3 4">
    <name type="scientific">Alkalicoccus saliphilus</name>
    <dbReference type="NCBI Taxonomy" id="200989"/>
    <lineage>
        <taxon>Bacteria</taxon>
        <taxon>Bacillati</taxon>
        <taxon>Bacillota</taxon>
        <taxon>Bacilli</taxon>
        <taxon>Bacillales</taxon>
        <taxon>Bacillaceae</taxon>
        <taxon>Alkalicoccus</taxon>
    </lineage>
</organism>
<dbReference type="Gene3D" id="3.90.1300.10">
    <property type="entry name" value="Amidase signature (AS) domain"/>
    <property type="match status" value="1"/>
</dbReference>
<dbReference type="RefSeq" id="WP_107585563.1">
    <property type="nucleotide sequence ID" value="NZ_PZJJ01000022.1"/>
</dbReference>
<dbReference type="PANTHER" id="PTHR11895">
    <property type="entry name" value="TRANSAMIDASE"/>
    <property type="match status" value="1"/>
</dbReference>
<dbReference type="Proteomes" id="UP000240509">
    <property type="component" value="Unassembled WGS sequence"/>
</dbReference>
<dbReference type="AlphaFoldDB" id="A0A2T4U4D2"/>
<dbReference type="InterPro" id="IPR020556">
    <property type="entry name" value="Amidase_CS"/>
</dbReference>
<keyword evidence="4" id="KW-1185">Reference proteome</keyword>
<dbReference type="PROSITE" id="PS00571">
    <property type="entry name" value="AMIDASES"/>
    <property type="match status" value="1"/>
</dbReference>
<dbReference type="SUPFAM" id="SSF75304">
    <property type="entry name" value="Amidase signature (AS) enzymes"/>
    <property type="match status" value="1"/>
</dbReference>
<evidence type="ECO:0000313" key="3">
    <source>
        <dbReference type="EMBL" id="PTL38215.1"/>
    </source>
</evidence>
<gene>
    <name evidence="3" type="ORF">C6Y45_12490</name>
</gene>
<protein>
    <submittedName>
        <fullName evidence="3">Amidase</fullName>
    </submittedName>
</protein>
<name>A0A2T4U4D2_9BACI</name>